<accession>A0ABV7K065</accession>
<reference evidence="6" key="1">
    <citation type="journal article" date="2019" name="Int. J. Syst. Evol. Microbiol.">
        <title>The Global Catalogue of Microorganisms (GCM) 10K type strain sequencing project: providing services to taxonomists for standard genome sequencing and annotation.</title>
        <authorList>
            <consortium name="The Broad Institute Genomics Platform"/>
            <consortium name="The Broad Institute Genome Sequencing Center for Infectious Disease"/>
            <person name="Wu L."/>
            <person name="Ma J."/>
        </authorList>
    </citation>
    <scope>NUCLEOTIDE SEQUENCE [LARGE SCALE GENOMIC DNA]</scope>
    <source>
        <strain evidence="6">KCTC 52449</strain>
    </source>
</reference>
<dbReference type="PANTHER" id="PTHR36511">
    <property type="entry name" value="MERR FAMILY BACTERIAL REGULATORY PROTEIN"/>
    <property type="match status" value="1"/>
</dbReference>
<dbReference type="InterPro" id="IPR010982">
    <property type="entry name" value="Lambda_DNA-bd_dom_sf"/>
</dbReference>
<organism evidence="5 6">
    <name type="scientific">Alteromonas oceani</name>
    <dbReference type="NCBI Taxonomy" id="2071609"/>
    <lineage>
        <taxon>Bacteria</taxon>
        <taxon>Pseudomonadati</taxon>
        <taxon>Pseudomonadota</taxon>
        <taxon>Gammaproteobacteria</taxon>
        <taxon>Alteromonadales</taxon>
        <taxon>Alteromonadaceae</taxon>
        <taxon>Alteromonas/Salinimonas group</taxon>
        <taxon>Alteromonas</taxon>
    </lineage>
</organism>
<dbReference type="InterPro" id="IPR047761">
    <property type="entry name" value="NadS-like"/>
</dbReference>
<sequence>MNGDMFEQLIESVTQADDIIKGKAKPFRATEFAEPQVKAIRAKTGLSQTRFADVLGVSKRTLENWEQGRRHPTGPARALLKILDADPKHAMEVLNH</sequence>
<comment type="caution">
    <text evidence="5">The sequence shown here is derived from an EMBL/GenBank/DDBJ whole genome shotgun (WGS) entry which is preliminary data.</text>
</comment>
<evidence type="ECO:0000313" key="6">
    <source>
        <dbReference type="Proteomes" id="UP001595477"/>
    </source>
</evidence>
<dbReference type="SUPFAM" id="SSF47413">
    <property type="entry name" value="lambda repressor-like DNA-binding domains"/>
    <property type="match status" value="1"/>
</dbReference>
<feature type="domain" description="HTH cro/C1-type" evidence="4">
    <location>
        <begin position="37"/>
        <end position="90"/>
    </location>
</feature>
<dbReference type="PROSITE" id="PS50943">
    <property type="entry name" value="HTH_CROC1"/>
    <property type="match status" value="1"/>
</dbReference>
<dbReference type="Proteomes" id="UP001595477">
    <property type="component" value="Unassembled WGS sequence"/>
</dbReference>
<keyword evidence="2" id="KW-0238">DNA-binding</keyword>
<dbReference type="NCBIfam" id="NF041265">
    <property type="entry name" value="NadS"/>
    <property type="match status" value="1"/>
</dbReference>
<dbReference type="Gene3D" id="1.10.260.40">
    <property type="entry name" value="lambda repressor-like DNA-binding domains"/>
    <property type="match status" value="1"/>
</dbReference>
<name>A0ABV7K065_9ALTE</name>
<proteinExistence type="predicted"/>
<evidence type="ECO:0000259" key="4">
    <source>
        <dbReference type="PROSITE" id="PS50943"/>
    </source>
</evidence>
<dbReference type="CDD" id="cd00093">
    <property type="entry name" value="HTH_XRE"/>
    <property type="match status" value="1"/>
</dbReference>
<keyword evidence="3" id="KW-0804">Transcription</keyword>
<evidence type="ECO:0000313" key="5">
    <source>
        <dbReference type="EMBL" id="MFC3201771.1"/>
    </source>
</evidence>
<dbReference type="SMART" id="SM00530">
    <property type="entry name" value="HTH_XRE"/>
    <property type="match status" value="1"/>
</dbReference>
<dbReference type="RefSeq" id="WP_123323415.1">
    <property type="nucleotide sequence ID" value="NZ_JBHRSX010000016.1"/>
</dbReference>
<dbReference type="EMBL" id="JBHRSX010000016">
    <property type="protein sequence ID" value="MFC3201771.1"/>
    <property type="molecule type" value="Genomic_DNA"/>
</dbReference>
<keyword evidence="1" id="KW-0805">Transcription regulation</keyword>
<dbReference type="InterPro" id="IPR052359">
    <property type="entry name" value="HTH-type_reg/antitoxin"/>
</dbReference>
<evidence type="ECO:0000256" key="3">
    <source>
        <dbReference type="ARBA" id="ARBA00023163"/>
    </source>
</evidence>
<dbReference type="InterPro" id="IPR001387">
    <property type="entry name" value="Cro/C1-type_HTH"/>
</dbReference>
<evidence type="ECO:0000256" key="1">
    <source>
        <dbReference type="ARBA" id="ARBA00023015"/>
    </source>
</evidence>
<dbReference type="PANTHER" id="PTHR36511:SF4">
    <property type="entry name" value="ANTITOXIN MQSA"/>
    <property type="match status" value="1"/>
</dbReference>
<dbReference type="Pfam" id="PF01381">
    <property type="entry name" value="HTH_3"/>
    <property type="match status" value="1"/>
</dbReference>
<protein>
    <submittedName>
        <fullName evidence="5">NadS family protein</fullName>
    </submittedName>
</protein>
<evidence type="ECO:0000256" key="2">
    <source>
        <dbReference type="ARBA" id="ARBA00023125"/>
    </source>
</evidence>
<gene>
    <name evidence="5" type="primary">nadS</name>
    <name evidence="5" type="ORF">ACFOEW_08075</name>
</gene>
<keyword evidence="6" id="KW-1185">Reference proteome</keyword>